<accession>A0ABU7AKJ5</accession>
<reference evidence="2 3" key="1">
    <citation type="submission" date="2021-07" db="EMBL/GenBank/DDBJ databases">
        <authorList>
            <person name="Palmer J.M."/>
        </authorList>
    </citation>
    <scope>NUCLEOTIDE SEQUENCE [LARGE SCALE GENOMIC DNA]</scope>
    <source>
        <strain evidence="2 3">AT_MEX2019</strain>
        <tissue evidence="2">Muscle</tissue>
    </source>
</reference>
<protein>
    <submittedName>
        <fullName evidence="2">Uncharacterized protein</fullName>
    </submittedName>
</protein>
<keyword evidence="1" id="KW-1133">Transmembrane helix</keyword>
<dbReference type="Proteomes" id="UP001345963">
    <property type="component" value="Unassembled WGS sequence"/>
</dbReference>
<sequence>MEQEKEAEGGVGGRCMALSILGGSRSAGGGALQQECRALSACTPLFLHFAFSFLSLSLFIPLLRLGVSAPVCLLFEPSGKRANKFVCFDDCASVKVGGRV</sequence>
<keyword evidence="1" id="KW-0812">Transmembrane</keyword>
<organism evidence="2 3">
    <name type="scientific">Ataeniobius toweri</name>
    <dbReference type="NCBI Taxonomy" id="208326"/>
    <lineage>
        <taxon>Eukaryota</taxon>
        <taxon>Metazoa</taxon>
        <taxon>Chordata</taxon>
        <taxon>Craniata</taxon>
        <taxon>Vertebrata</taxon>
        <taxon>Euteleostomi</taxon>
        <taxon>Actinopterygii</taxon>
        <taxon>Neopterygii</taxon>
        <taxon>Teleostei</taxon>
        <taxon>Neoteleostei</taxon>
        <taxon>Acanthomorphata</taxon>
        <taxon>Ovalentaria</taxon>
        <taxon>Atherinomorphae</taxon>
        <taxon>Cyprinodontiformes</taxon>
        <taxon>Goodeidae</taxon>
        <taxon>Ataeniobius</taxon>
    </lineage>
</organism>
<name>A0ABU7AKJ5_9TELE</name>
<dbReference type="EMBL" id="JAHUTI010019766">
    <property type="protein sequence ID" value="MED6237930.1"/>
    <property type="molecule type" value="Genomic_DNA"/>
</dbReference>
<feature type="transmembrane region" description="Helical" evidence="1">
    <location>
        <begin position="49"/>
        <end position="75"/>
    </location>
</feature>
<evidence type="ECO:0000313" key="3">
    <source>
        <dbReference type="Proteomes" id="UP001345963"/>
    </source>
</evidence>
<keyword evidence="1" id="KW-0472">Membrane</keyword>
<evidence type="ECO:0000313" key="2">
    <source>
        <dbReference type="EMBL" id="MED6237930.1"/>
    </source>
</evidence>
<evidence type="ECO:0000256" key="1">
    <source>
        <dbReference type="SAM" id="Phobius"/>
    </source>
</evidence>
<gene>
    <name evidence="2" type="ORF">ATANTOWER_032566</name>
</gene>
<keyword evidence="3" id="KW-1185">Reference proteome</keyword>
<proteinExistence type="predicted"/>
<comment type="caution">
    <text evidence="2">The sequence shown here is derived from an EMBL/GenBank/DDBJ whole genome shotgun (WGS) entry which is preliminary data.</text>
</comment>